<name>A0ABS8EJJ6_9FLAO</name>
<feature type="domain" description="UspA" evidence="2">
    <location>
        <begin position="1"/>
        <end position="135"/>
    </location>
</feature>
<evidence type="ECO:0000256" key="1">
    <source>
        <dbReference type="ARBA" id="ARBA00008791"/>
    </source>
</evidence>
<dbReference type="InterPro" id="IPR006016">
    <property type="entry name" value="UspA"/>
</dbReference>
<sequence>MKNILVPVGSSKNAKSHLQYAIDFAKAFGAKVYVVQIYNVYTKAGTMIKIDYILERESQAFLEEHVASIDKKGVEVVTKVFKGKLVDTLELACKALKIDLIVLEPRTNSIKEEVYLGKTSGKIVKQTQIPALIVPEGYVYKPVVSVLMALKSAIIKKEGALIPLVNIKSQFKSIVNLLLVKTPNHKEGDFKVNEELSEMVTNINHEDAVTTFQGVLEHYRTYNPDLLCVVRRKRGFFSKLWEDNTILKKDFHSTTIPVLVLRGLK</sequence>
<proteinExistence type="inferred from homology"/>
<gene>
    <name evidence="3" type="ORF">J1C55_02040</name>
</gene>
<dbReference type="SUPFAM" id="SSF52402">
    <property type="entry name" value="Adenine nucleotide alpha hydrolases-like"/>
    <property type="match status" value="1"/>
</dbReference>
<dbReference type="PANTHER" id="PTHR46268:SF6">
    <property type="entry name" value="UNIVERSAL STRESS PROTEIN UP12"/>
    <property type="match status" value="1"/>
</dbReference>
<reference evidence="4" key="1">
    <citation type="submission" date="2021-03" db="EMBL/GenBank/DDBJ databases">
        <title>Genome of Cognatishimia sp. F0-27.</title>
        <authorList>
            <person name="Ping X."/>
        </authorList>
    </citation>
    <scope>NUCLEOTIDE SEQUENCE [LARGE SCALE GENOMIC DNA]</scope>
    <source>
        <strain evidence="4">E313</strain>
    </source>
</reference>
<dbReference type="RefSeq" id="WP_227475809.1">
    <property type="nucleotide sequence ID" value="NZ_JAFMPT010000002.1"/>
</dbReference>
<evidence type="ECO:0000259" key="2">
    <source>
        <dbReference type="Pfam" id="PF00582"/>
    </source>
</evidence>
<dbReference type="InterPro" id="IPR006015">
    <property type="entry name" value="Universal_stress_UspA"/>
</dbReference>
<dbReference type="EMBL" id="JAFMPT010000002">
    <property type="protein sequence ID" value="MCC1483359.1"/>
    <property type="molecule type" value="Genomic_DNA"/>
</dbReference>
<evidence type="ECO:0000313" key="4">
    <source>
        <dbReference type="Proteomes" id="UP000778797"/>
    </source>
</evidence>
<evidence type="ECO:0000313" key="3">
    <source>
        <dbReference type="EMBL" id="MCC1483359.1"/>
    </source>
</evidence>
<dbReference type="Gene3D" id="3.40.50.12370">
    <property type="match status" value="1"/>
</dbReference>
<protein>
    <submittedName>
        <fullName evidence="3">Universal stress protein</fullName>
    </submittedName>
</protein>
<dbReference type="PANTHER" id="PTHR46268">
    <property type="entry name" value="STRESS RESPONSE PROTEIN NHAX"/>
    <property type="match status" value="1"/>
</dbReference>
<comment type="caution">
    <text evidence="3">The sequence shown here is derived from an EMBL/GenBank/DDBJ whole genome shotgun (WGS) entry which is preliminary data.</text>
</comment>
<dbReference type="Pfam" id="PF00582">
    <property type="entry name" value="Usp"/>
    <property type="match status" value="1"/>
</dbReference>
<keyword evidence="4" id="KW-1185">Reference proteome</keyword>
<comment type="similarity">
    <text evidence="1">Belongs to the universal stress protein A family.</text>
</comment>
<accession>A0ABS8EJJ6</accession>
<organism evidence="3 4">
    <name type="scientific">Winogradskyella immobilis</name>
    <dbReference type="NCBI Taxonomy" id="2816852"/>
    <lineage>
        <taxon>Bacteria</taxon>
        <taxon>Pseudomonadati</taxon>
        <taxon>Bacteroidota</taxon>
        <taxon>Flavobacteriia</taxon>
        <taxon>Flavobacteriales</taxon>
        <taxon>Flavobacteriaceae</taxon>
        <taxon>Winogradskyella</taxon>
    </lineage>
</organism>
<reference evidence="4" key="2">
    <citation type="submission" date="2023-07" db="EMBL/GenBank/DDBJ databases">
        <title>Genome of Winogradskyella sp. E313.</title>
        <authorList>
            <person name="Zhou Y."/>
        </authorList>
    </citation>
    <scope>NUCLEOTIDE SEQUENCE [LARGE SCALE GENOMIC DNA]</scope>
    <source>
        <strain evidence="4">E313</strain>
    </source>
</reference>
<dbReference type="Proteomes" id="UP000778797">
    <property type="component" value="Unassembled WGS sequence"/>
</dbReference>
<dbReference type="PRINTS" id="PR01438">
    <property type="entry name" value="UNVRSLSTRESS"/>
</dbReference>
<dbReference type="CDD" id="cd00293">
    <property type="entry name" value="USP-like"/>
    <property type="match status" value="1"/>
</dbReference>